<dbReference type="InterPro" id="IPR050796">
    <property type="entry name" value="SCF_F-box_component"/>
</dbReference>
<dbReference type="AlphaFoldDB" id="A0AAD8VUR3"/>
<dbReference type="Pfam" id="PF00646">
    <property type="entry name" value="F-box"/>
    <property type="match status" value="1"/>
</dbReference>
<dbReference type="InterPro" id="IPR001810">
    <property type="entry name" value="F-box_dom"/>
</dbReference>
<dbReference type="PANTHER" id="PTHR31672">
    <property type="entry name" value="BNACNNG10540D PROTEIN"/>
    <property type="match status" value="1"/>
</dbReference>
<gene>
    <name evidence="2" type="ORF">QYE76_026009</name>
</gene>
<proteinExistence type="predicted"/>
<organism evidence="2 3">
    <name type="scientific">Lolium multiflorum</name>
    <name type="common">Italian ryegrass</name>
    <name type="synonym">Lolium perenne subsp. multiflorum</name>
    <dbReference type="NCBI Taxonomy" id="4521"/>
    <lineage>
        <taxon>Eukaryota</taxon>
        <taxon>Viridiplantae</taxon>
        <taxon>Streptophyta</taxon>
        <taxon>Embryophyta</taxon>
        <taxon>Tracheophyta</taxon>
        <taxon>Spermatophyta</taxon>
        <taxon>Magnoliopsida</taxon>
        <taxon>Liliopsida</taxon>
        <taxon>Poales</taxon>
        <taxon>Poaceae</taxon>
        <taxon>BOP clade</taxon>
        <taxon>Pooideae</taxon>
        <taxon>Poodae</taxon>
        <taxon>Poeae</taxon>
        <taxon>Poeae Chloroplast Group 2 (Poeae type)</taxon>
        <taxon>Loliodinae</taxon>
        <taxon>Loliinae</taxon>
        <taxon>Lolium</taxon>
    </lineage>
</organism>
<feature type="domain" description="F-box" evidence="1">
    <location>
        <begin position="7"/>
        <end position="54"/>
    </location>
</feature>
<dbReference type="InterPro" id="IPR036047">
    <property type="entry name" value="F-box-like_dom_sf"/>
</dbReference>
<keyword evidence="3" id="KW-1185">Reference proteome</keyword>
<dbReference type="Gene3D" id="1.20.1280.50">
    <property type="match status" value="1"/>
</dbReference>
<dbReference type="EMBL" id="JAUUTY010000006">
    <property type="protein sequence ID" value="KAK1620492.1"/>
    <property type="molecule type" value="Genomic_DNA"/>
</dbReference>
<protein>
    <recommendedName>
        <fullName evidence="1">F-box domain-containing protein</fullName>
    </recommendedName>
</protein>
<name>A0AAD8VUR3_LOLMU</name>
<reference evidence="2" key="1">
    <citation type="submission" date="2023-07" db="EMBL/GenBank/DDBJ databases">
        <title>A chromosome-level genome assembly of Lolium multiflorum.</title>
        <authorList>
            <person name="Chen Y."/>
            <person name="Copetti D."/>
            <person name="Kolliker R."/>
            <person name="Studer B."/>
        </authorList>
    </citation>
    <scope>NUCLEOTIDE SEQUENCE</scope>
    <source>
        <strain evidence="2">02402/16</strain>
        <tissue evidence="2">Leaf</tissue>
    </source>
</reference>
<comment type="caution">
    <text evidence="2">The sequence shown here is derived from an EMBL/GenBank/DDBJ whole genome shotgun (WGS) entry which is preliminary data.</text>
</comment>
<evidence type="ECO:0000313" key="3">
    <source>
        <dbReference type="Proteomes" id="UP001231189"/>
    </source>
</evidence>
<sequence length="306" mass="34350">MPDRRGTTLLEDLPEEIIDNILVRLASKDVGRCRAVSTSWLSATSTPEFMLQHHRRQPSLPLIYGRQISMLVAFGAGALWPFLPDTKHRHEIHFRGACDGLLAVSRGSRSYVCNPVIRARVLLPQPQSCQDVTMGFAGIIGFYRHHPTGEHRVLWGVSQDYYKYSLYILTVGCDKPRHVEVRLPTTSEPVTIEHKLLAVLCGSNYFPVVDHGNLLSRLRMPRQRPWPPLQAQLAEARVELAAASAVAKANLEAELAVPMTRQLATMADAIIDDMDDEDEHDIDFLPYDGEEGAFMRAEQRALLSSF</sequence>
<dbReference type="PROSITE" id="PS50181">
    <property type="entry name" value="FBOX"/>
    <property type="match status" value="1"/>
</dbReference>
<dbReference type="PANTHER" id="PTHR31672:SF2">
    <property type="entry name" value="F-BOX DOMAIN-CONTAINING PROTEIN"/>
    <property type="match status" value="1"/>
</dbReference>
<dbReference type="SMART" id="SM00256">
    <property type="entry name" value="FBOX"/>
    <property type="match status" value="1"/>
</dbReference>
<dbReference type="Proteomes" id="UP001231189">
    <property type="component" value="Unassembled WGS sequence"/>
</dbReference>
<accession>A0AAD8VUR3</accession>
<evidence type="ECO:0000313" key="2">
    <source>
        <dbReference type="EMBL" id="KAK1620492.1"/>
    </source>
</evidence>
<evidence type="ECO:0000259" key="1">
    <source>
        <dbReference type="PROSITE" id="PS50181"/>
    </source>
</evidence>
<dbReference type="SUPFAM" id="SSF81383">
    <property type="entry name" value="F-box domain"/>
    <property type="match status" value="1"/>
</dbReference>